<feature type="binding site" evidence="9">
    <location>
        <position position="391"/>
    </location>
    <ligand>
        <name>Ca(2+)</name>
        <dbReference type="ChEBI" id="CHEBI:29108"/>
    </ligand>
</feature>
<comment type="catalytic activity">
    <reaction evidence="7">
        <text>L-glutaminyl-[protein] + L-lysyl-[protein] = [protein]-L-lysyl-N(6)-5-L-glutamyl-[protein] + NH4(+)</text>
        <dbReference type="Rhea" id="RHEA:54816"/>
        <dbReference type="Rhea" id="RHEA-COMP:9752"/>
        <dbReference type="Rhea" id="RHEA-COMP:10207"/>
        <dbReference type="Rhea" id="RHEA-COMP:14005"/>
        <dbReference type="ChEBI" id="CHEBI:28938"/>
        <dbReference type="ChEBI" id="CHEBI:29969"/>
        <dbReference type="ChEBI" id="CHEBI:30011"/>
        <dbReference type="ChEBI" id="CHEBI:138370"/>
        <dbReference type="EC" id="2.3.2.13"/>
    </reaction>
</comment>
<dbReference type="InterPro" id="IPR008958">
    <property type="entry name" value="Transglutaminase_C"/>
</dbReference>
<dbReference type="PANTHER" id="PTHR11590">
    <property type="entry name" value="PROTEIN-GLUTAMINE GAMMA-GLUTAMYLTRANSFERASE"/>
    <property type="match status" value="1"/>
</dbReference>
<dbReference type="InterPro" id="IPR036985">
    <property type="entry name" value="Transglutaminase-like_sf"/>
</dbReference>
<dbReference type="InterPro" id="IPR036238">
    <property type="entry name" value="Transglutaminase_C_sf"/>
</dbReference>
<feature type="binding site" evidence="9">
    <location>
        <position position="393"/>
    </location>
    <ligand>
        <name>Ca(2+)</name>
        <dbReference type="ChEBI" id="CHEBI:29108"/>
    </ligand>
</feature>
<dbReference type="Proteomes" id="UP000824782">
    <property type="component" value="Unassembled WGS sequence"/>
</dbReference>
<dbReference type="Gene3D" id="3.90.260.10">
    <property type="entry name" value="Transglutaminase-like"/>
    <property type="match status" value="1"/>
</dbReference>
<evidence type="ECO:0000256" key="8">
    <source>
        <dbReference type="PIRSR" id="PIRSR000459-1"/>
    </source>
</evidence>
<keyword evidence="3 9" id="KW-0479">Metal-binding</keyword>
<dbReference type="Pfam" id="PF00927">
    <property type="entry name" value="Transglut_C"/>
    <property type="match status" value="2"/>
</dbReference>
<dbReference type="SUPFAM" id="SSF49309">
    <property type="entry name" value="Transglutaminase, two C-terminal domains"/>
    <property type="match status" value="2"/>
</dbReference>
<dbReference type="InterPro" id="IPR002931">
    <property type="entry name" value="Transglutaminase-like"/>
</dbReference>
<keyword evidence="4 9" id="KW-0106">Calcium</keyword>
<evidence type="ECO:0000256" key="1">
    <source>
        <dbReference type="ARBA" id="ARBA00005968"/>
    </source>
</evidence>
<dbReference type="GO" id="GO:0046872">
    <property type="term" value="F:metal ion binding"/>
    <property type="evidence" value="ECO:0007669"/>
    <property type="project" value="UniProtKB-KW"/>
</dbReference>
<feature type="binding site" evidence="9">
    <location>
        <position position="440"/>
    </location>
    <ligand>
        <name>Ca(2+)</name>
        <dbReference type="ChEBI" id="CHEBI:29108"/>
    </ligand>
</feature>
<dbReference type="InterPro" id="IPR023608">
    <property type="entry name" value="Transglutaminase_animal"/>
</dbReference>
<sequence>MGGRVSALQLESTHLQQSTNAAAHKTSSFMSKNLIVRRGQPFTIDLTFNRPVQASDNLKLSITTGSINIDLPIQIPSPSDAVPWSASCTLKSNTLTVSINTPVNAVIGCYAMTLSFASGWTGASSSLGNVYVLFNPWAKGDAVYMENEAEKNEYVMNENGVIFFGSSPTPKARPWDFAQFEEDILNIILKILDCSTDYKRDPKKDVSQRLDPVHVGRVLSAMINVQNDNGVLVGNWSGDYAGGERPTKWNGSSDILRRWMKNGPVQFGQCWVFAGVLCTALRCLGIPARVITNFASAHDTDENLIVDRYFDEEGKESSETSDSIWNFHVWVEAWFARNDIGSAYDGWQVLDSTPQEASEGLYRLGPCSVKAIKEGDLDLNYDAPFVFAEVNGDVTDWLMNADNSTKKISSNTRTVGKLTSTKAINSDARVDVTKDYKYDEGSAKEREIFNKARGKLAGTGFGARRSTVAFSAENTAPAPKPDFKGSFKYNSDIEVGRDVTFSLNLKNTIASDMSLQVNFTASAIVYTGTVVKDILSNSQSVKLGPNEENSIPYTIPFAEYDKAITADNMIKVVAVCIDEKGGKLLVDNVITLKNPPIMMKILDQAQLNKKLSVEITLTNPTPDEARDCVLTVEGSGLVKEQITIQVPQMKKNQKYVKKVEILPYRSGPRYLVVDFSSDKITDVKGSLPINVTSK</sequence>
<evidence type="ECO:0000256" key="3">
    <source>
        <dbReference type="ARBA" id="ARBA00022723"/>
    </source>
</evidence>
<evidence type="ECO:0000256" key="6">
    <source>
        <dbReference type="ARBA" id="ARBA00024222"/>
    </source>
</evidence>
<comment type="caution">
    <text evidence="11">The sequence shown here is derived from an EMBL/GenBank/DDBJ whole genome shotgun (WGS) entry which is preliminary data.</text>
</comment>
<dbReference type="PANTHER" id="PTHR11590:SF36">
    <property type="entry name" value="PROTEIN-GLUTAMINE GAMMA-GLUTAMYLTRANSFERASE E"/>
    <property type="match status" value="1"/>
</dbReference>
<evidence type="ECO:0000256" key="2">
    <source>
        <dbReference type="ARBA" id="ARBA00022679"/>
    </source>
</evidence>
<dbReference type="PROSITE" id="PS00547">
    <property type="entry name" value="TRANSGLUTAMINASES"/>
    <property type="match status" value="1"/>
</dbReference>
<keyword evidence="2" id="KW-0808">Transferase</keyword>
<dbReference type="PIRSF" id="PIRSF000459">
    <property type="entry name" value="TGM_EBP42"/>
    <property type="match status" value="1"/>
</dbReference>
<dbReference type="Pfam" id="PF01841">
    <property type="entry name" value="Transglut_core"/>
    <property type="match status" value="1"/>
</dbReference>
<accession>A0AAV7B1N9</accession>
<feature type="binding site" evidence="9">
    <location>
        <position position="445"/>
    </location>
    <ligand>
        <name>Ca(2+)</name>
        <dbReference type="ChEBI" id="CHEBI:29108"/>
    </ligand>
</feature>
<dbReference type="Pfam" id="PF00868">
    <property type="entry name" value="Transglut_N"/>
    <property type="match status" value="1"/>
</dbReference>
<evidence type="ECO:0000313" key="11">
    <source>
        <dbReference type="EMBL" id="KAG8565476.1"/>
    </source>
</evidence>
<protein>
    <recommendedName>
        <fullName evidence="6">protein-glutamine gamma-glutamyltransferase</fullName>
        <ecNumber evidence="6">2.3.2.13</ecNumber>
    </recommendedName>
</protein>
<dbReference type="FunFam" id="3.90.260.10:FF:000001">
    <property type="entry name" value="Protein-glutamine gamma-glutamyltransferase 2"/>
    <property type="match status" value="1"/>
</dbReference>
<dbReference type="FunFam" id="2.60.40.10:FF:000171">
    <property type="entry name" value="protein-glutamine gamma-glutamyltransferase 6"/>
    <property type="match status" value="1"/>
</dbReference>
<dbReference type="InterPro" id="IPR050779">
    <property type="entry name" value="Transglutaminase"/>
</dbReference>
<organism evidence="11 12">
    <name type="scientific">Engystomops pustulosus</name>
    <name type="common">Tungara frog</name>
    <name type="synonym">Physalaemus pustulosus</name>
    <dbReference type="NCBI Taxonomy" id="76066"/>
    <lineage>
        <taxon>Eukaryota</taxon>
        <taxon>Metazoa</taxon>
        <taxon>Chordata</taxon>
        <taxon>Craniata</taxon>
        <taxon>Vertebrata</taxon>
        <taxon>Euteleostomi</taxon>
        <taxon>Amphibia</taxon>
        <taxon>Batrachia</taxon>
        <taxon>Anura</taxon>
        <taxon>Neobatrachia</taxon>
        <taxon>Hyloidea</taxon>
        <taxon>Leptodactylidae</taxon>
        <taxon>Leiuperinae</taxon>
        <taxon>Engystomops</taxon>
    </lineage>
</organism>
<dbReference type="SUPFAM" id="SSF54001">
    <property type="entry name" value="Cysteine proteinases"/>
    <property type="match status" value="1"/>
</dbReference>
<evidence type="ECO:0000313" key="12">
    <source>
        <dbReference type="Proteomes" id="UP000824782"/>
    </source>
</evidence>
<feature type="domain" description="Transglutaminase-like" evidence="10">
    <location>
        <begin position="262"/>
        <end position="354"/>
    </location>
</feature>
<dbReference type="SMART" id="SM00460">
    <property type="entry name" value="TGc"/>
    <property type="match status" value="1"/>
</dbReference>
<name>A0AAV7B1N9_ENGPU</name>
<comment type="similarity">
    <text evidence="1">Belongs to the transglutaminase superfamily. Transglutaminase family.</text>
</comment>
<evidence type="ECO:0000259" key="10">
    <source>
        <dbReference type="SMART" id="SM00460"/>
    </source>
</evidence>
<comment type="cofactor">
    <cofactor evidence="9">
        <name>Ca(2+)</name>
        <dbReference type="ChEBI" id="CHEBI:29108"/>
    </cofactor>
    <text evidence="9">Binds 1 Ca(2+) ion per subunit.</text>
</comment>
<dbReference type="GO" id="GO:0003810">
    <property type="term" value="F:protein-glutamine gamma-glutamyltransferase activity"/>
    <property type="evidence" value="ECO:0007669"/>
    <property type="project" value="UniProtKB-EC"/>
</dbReference>
<evidence type="ECO:0000256" key="7">
    <source>
        <dbReference type="ARBA" id="ARBA00051843"/>
    </source>
</evidence>
<dbReference type="FunFam" id="2.60.40.10:FF:000090">
    <property type="entry name" value="Protein-glutamine gamma-glutamyltransferase 2"/>
    <property type="match status" value="1"/>
</dbReference>
<dbReference type="InterPro" id="IPR014756">
    <property type="entry name" value="Ig_E-set"/>
</dbReference>
<dbReference type="AlphaFoldDB" id="A0AAV7B1N9"/>
<gene>
    <name evidence="11" type="ORF">GDO81_012870</name>
</gene>
<dbReference type="InterPro" id="IPR038765">
    <property type="entry name" value="Papain-like_cys_pep_sf"/>
</dbReference>
<dbReference type="EMBL" id="WNYA01000006">
    <property type="protein sequence ID" value="KAG8565476.1"/>
    <property type="molecule type" value="Genomic_DNA"/>
</dbReference>
<evidence type="ECO:0000256" key="4">
    <source>
        <dbReference type="ARBA" id="ARBA00022837"/>
    </source>
</evidence>
<keyword evidence="5" id="KW-0012">Acyltransferase</keyword>
<dbReference type="SUPFAM" id="SSF81296">
    <property type="entry name" value="E set domains"/>
    <property type="match status" value="1"/>
</dbReference>
<feature type="active site" evidence="8">
    <location>
        <position position="351"/>
    </location>
</feature>
<reference evidence="11" key="1">
    <citation type="thesis" date="2020" institute="ProQuest LLC" country="789 East Eisenhower Parkway, Ann Arbor, MI, USA">
        <title>Comparative Genomics and Chromosome Evolution.</title>
        <authorList>
            <person name="Mudd A.B."/>
        </authorList>
    </citation>
    <scope>NUCLEOTIDE SEQUENCE</scope>
    <source>
        <strain evidence="11">237g6f4</strain>
        <tissue evidence="11">Blood</tissue>
    </source>
</reference>
<keyword evidence="12" id="KW-1185">Reference proteome</keyword>
<dbReference type="InterPro" id="IPR001102">
    <property type="entry name" value="Transglutaminase_N"/>
</dbReference>
<evidence type="ECO:0000256" key="9">
    <source>
        <dbReference type="PIRSR" id="PIRSR000459-2"/>
    </source>
</evidence>
<dbReference type="InterPro" id="IPR013783">
    <property type="entry name" value="Ig-like_fold"/>
</dbReference>
<feature type="active site" evidence="8">
    <location>
        <position position="270"/>
    </location>
</feature>
<proteinExistence type="inferred from homology"/>
<feature type="active site" evidence="8">
    <location>
        <position position="328"/>
    </location>
</feature>
<evidence type="ECO:0000256" key="5">
    <source>
        <dbReference type="ARBA" id="ARBA00023315"/>
    </source>
</evidence>
<dbReference type="Gene3D" id="2.60.40.10">
    <property type="entry name" value="Immunoglobulins"/>
    <property type="match status" value="3"/>
</dbReference>
<dbReference type="EC" id="2.3.2.13" evidence="6"/>
<dbReference type="InterPro" id="IPR013808">
    <property type="entry name" value="Transglutaminase_AS"/>
</dbReference>